<feature type="domain" description="DinB-like" evidence="1">
    <location>
        <begin position="14"/>
        <end position="142"/>
    </location>
</feature>
<dbReference type="RefSeq" id="WP_171638104.1">
    <property type="nucleotide sequence ID" value="NZ_WHNY01000093.1"/>
</dbReference>
<dbReference type="Proteomes" id="UP000653578">
    <property type="component" value="Unassembled WGS sequence"/>
</dbReference>
<name>A0ABX1XM03_9BACL</name>
<proteinExistence type="predicted"/>
<dbReference type="EMBL" id="WHNY01000093">
    <property type="protein sequence ID" value="NOU69580.1"/>
    <property type="molecule type" value="Genomic_DNA"/>
</dbReference>
<dbReference type="InterPro" id="IPR034660">
    <property type="entry name" value="DinB/YfiT-like"/>
</dbReference>
<dbReference type="Gene3D" id="1.20.120.450">
    <property type="entry name" value="dinb family like domain"/>
    <property type="match status" value="1"/>
</dbReference>
<dbReference type="Pfam" id="PF12867">
    <property type="entry name" value="DinB_2"/>
    <property type="match status" value="1"/>
</dbReference>
<keyword evidence="3" id="KW-1185">Reference proteome</keyword>
<dbReference type="SUPFAM" id="SSF109854">
    <property type="entry name" value="DinB/YfiT-like putative metalloenzymes"/>
    <property type="match status" value="1"/>
</dbReference>
<reference evidence="2 3" key="1">
    <citation type="submission" date="2019-10" db="EMBL/GenBank/DDBJ databases">
        <title>Description of Paenibacillus humi sp. nov.</title>
        <authorList>
            <person name="Carlier A."/>
            <person name="Qi S."/>
        </authorList>
    </citation>
    <scope>NUCLEOTIDE SEQUENCE [LARGE SCALE GENOMIC DNA]</scope>
    <source>
        <strain evidence="2 3">LMG 31461</strain>
    </source>
</reference>
<dbReference type="InterPro" id="IPR024775">
    <property type="entry name" value="DinB-like"/>
</dbReference>
<evidence type="ECO:0000313" key="2">
    <source>
        <dbReference type="EMBL" id="NOU69580.1"/>
    </source>
</evidence>
<protein>
    <submittedName>
        <fullName evidence="2">DinB family protein</fullName>
    </submittedName>
</protein>
<sequence>MSFETVLPIWNAIQGRFHKTVQKLPEADLTLELGSASIGYMLRHNAEVEYMFANWFLGVKIPEGIKLYTAGGPNGPKVKPAFTNLQELVDDLTASNDFLIEAMRNLPEEAWSVPVESPMGPSTPLEAVGRLMYHTGIHSGQISLIQKHFAVKENAAEAPAQH</sequence>
<evidence type="ECO:0000313" key="3">
    <source>
        <dbReference type="Proteomes" id="UP000653578"/>
    </source>
</evidence>
<organism evidence="2 3">
    <name type="scientific">Paenibacillus plantarum</name>
    <dbReference type="NCBI Taxonomy" id="2654975"/>
    <lineage>
        <taxon>Bacteria</taxon>
        <taxon>Bacillati</taxon>
        <taxon>Bacillota</taxon>
        <taxon>Bacilli</taxon>
        <taxon>Bacillales</taxon>
        <taxon>Paenibacillaceae</taxon>
        <taxon>Paenibacillus</taxon>
    </lineage>
</organism>
<evidence type="ECO:0000259" key="1">
    <source>
        <dbReference type="Pfam" id="PF12867"/>
    </source>
</evidence>
<accession>A0ABX1XM03</accession>
<gene>
    <name evidence="2" type="ORF">GC096_36795</name>
</gene>
<comment type="caution">
    <text evidence="2">The sequence shown here is derived from an EMBL/GenBank/DDBJ whole genome shotgun (WGS) entry which is preliminary data.</text>
</comment>